<accession>A0A3S3MU39</accession>
<dbReference type="GO" id="GO:0046872">
    <property type="term" value="F:metal ion binding"/>
    <property type="evidence" value="ECO:0007669"/>
    <property type="project" value="UniProtKB-KW"/>
</dbReference>
<evidence type="ECO:0000313" key="14">
    <source>
        <dbReference type="Proteomes" id="UP000283530"/>
    </source>
</evidence>
<evidence type="ECO:0000256" key="8">
    <source>
        <dbReference type="ARBA" id="ARBA00022989"/>
    </source>
</evidence>
<gene>
    <name evidence="13" type="ORF">CKAN_00813600</name>
</gene>
<feature type="transmembrane region" description="Helical" evidence="11">
    <location>
        <begin position="89"/>
        <end position="108"/>
    </location>
</feature>
<dbReference type="STRING" id="337451.A0A3S3MU39"/>
<feature type="transmembrane region" description="Helical" evidence="11">
    <location>
        <begin position="12"/>
        <end position="36"/>
    </location>
</feature>
<feature type="transmembrane region" description="Helical" evidence="11">
    <location>
        <begin position="120"/>
        <end position="145"/>
    </location>
</feature>
<dbReference type="PANTHER" id="PTHR10106:SF22">
    <property type="entry name" value="TRANSMEMBRANE ASCORBATE FERRIREDUCTASE 1"/>
    <property type="match status" value="1"/>
</dbReference>
<dbReference type="Pfam" id="PF03188">
    <property type="entry name" value="Cytochrom_B561"/>
    <property type="match status" value="1"/>
</dbReference>
<sequence length="220" mass="24780">MAVIHQLPISATIAALLAQLFGVVAMVLMFVWVLHYRGGINLNAENKSHIFNVHPFLMYVGYIFLSGEALMAFKIVWTERWMQKLVHTVFNLIGLALAILGVYAVFKFHSDFNIPNVYSLHSWIGIGTISLFGFQWLMGFLLFWYPRATKEIREKLAPWHALSGLVLFLLMICAAETGLVEIAAYNGLRRGAESRVVNFTGLFILLYGAAVTFAVLYRSS</sequence>
<dbReference type="OrthoDB" id="907479at2759"/>
<dbReference type="AlphaFoldDB" id="A0A3S3MU39"/>
<evidence type="ECO:0000256" key="11">
    <source>
        <dbReference type="SAM" id="Phobius"/>
    </source>
</evidence>
<comment type="subcellular location">
    <subcellularLocation>
        <location evidence="2">Membrane</location>
        <topology evidence="2">Multi-pass membrane protein</topology>
    </subcellularLocation>
</comment>
<proteinExistence type="predicted"/>
<protein>
    <submittedName>
        <fullName evidence="13">Cytochrome b561</fullName>
    </submittedName>
</protein>
<dbReference type="PANTHER" id="PTHR10106">
    <property type="entry name" value="CYTOCHROME B561-RELATED"/>
    <property type="match status" value="1"/>
</dbReference>
<evidence type="ECO:0000256" key="1">
    <source>
        <dbReference type="ARBA" id="ARBA00001970"/>
    </source>
</evidence>
<dbReference type="GO" id="GO:0016491">
    <property type="term" value="F:oxidoreductase activity"/>
    <property type="evidence" value="ECO:0007669"/>
    <property type="project" value="InterPro"/>
</dbReference>
<feature type="transmembrane region" description="Helical" evidence="11">
    <location>
        <begin position="157"/>
        <end position="184"/>
    </location>
</feature>
<dbReference type="InterPro" id="IPR043205">
    <property type="entry name" value="CYB561/CYBRD1-like"/>
</dbReference>
<dbReference type="FunFam" id="1.20.120.1770:FF:000001">
    <property type="entry name" value="Cytochrome b reductase 1"/>
    <property type="match status" value="1"/>
</dbReference>
<dbReference type="InterPro" id="IPR006593">
    <property type="entry name" value="Cyt_b561/ferric_Rdtase_TM"/>
</dbReference>
<evidence type="ECO:0000256" key="7">
    <source>
        <dbReference type="ARBA" id="ARBA00022982"/>
    </source>
</evidence>
<feature type="transmembrane region" description="Helical" evidence="11">
    <location>
        <begin position="196"/>
        <end position="217"/>
    </location>
</feature>
<dbReference type="EMBL" id="QPKB01000003">
    <property type="protein sequence ID" value="RWR79558.1"/>
    <property type="molecule type" value="Genomic_DNA"/>
</dbReference>
<organism evidence="13 14">
    <name type="scientific">Cinnamomum micranthum f. kanehirae</name>
    <dbReference type="NCBI Taxonomy" id="337451"/>
    <lineage>
        <taxon>Eukaryota</taxon>
        <taxon>Viridiplantae</taxon>
        <taxon>Streptophyta</taxon>
        <taxon>Embryophyta</taxon>
        <taxon>Tracheophyta</taxon>
        <taxon>Spermatophyta</taxon>
        <taxon>Magnoliopsida</taxon>
        <taxon>Magnoliidae</taxon>
        <taxon>Laurales</taxon>
        <taxon>Lauraceae</taxon>
        <taxon>Cinnamomum</taxon>
    </lineage>
</organism>
<comment type="caution">
    <text evidence="13">The sequence shown here is derived from an EMBL/GenBank/DDBJ whole genome shotgun (WGS) entry which is preliminary data.</text>
</comment>
<evidence type="ECO:0000256" key="3">
    <source>
        <dbReference type="ARBA" id="ARBA00022448"/>
    </source>
</evidence>
<keyword evidence="10 11" id="KW-0472">Membrane</keyword>
<keyword evidence="5 11" id="KW-0812">Transmembrane</keyword>
<reference evidence="13 14" key="1">
    <citation type="journal article" date="2019" name="Nat. Plants">
        <title>Stout camphor tree genome fills gaps in understanding of flowering plant genome evolution.</title>
        <authorList>
            <person name="Chaw S.M."/>
            <person name="Liu Y.C."/>
            <person name="Wu Y.W."/>
            <person name="Wang H.Y."/>
            <person name="Lin C.I."/>
            <person name="Wu C.S."/>
            <person name="Ke H.M."/>
            <person name="Chang L.Y."/>
            <person name="Hsu C.Y."/>
            <person name="Yang H.T."/>
            <person name="Sudianto E."/>
            <person name="Hsu M.H."/>
            <person name="Wu K.P."/>
            <person name="Wang L.N."/>
            <person name="Leebens-Mack J.H."/>
            <person name="Tsai I.J."/>
        </authorList>
    </citation>
    <scope>NUCLEOTIDE SEQUENCE [LARGE SCALE GENOMIC DNA]</scope>
    <source>
        <strain evidence="14">cv. Chaw 1501</strain>
        <tissue evidence="13">Young leaves</tissue>
    </source>
</reference>
<dbReference type="PROSITE" id="PS50939">
    <property type="entry name" value="CYTOCHROME_B561"/>
    <property type="match status" value="1"/>
</dbReference>
<evidence type="ECO:0000313" key="13">
    <source>
        <dbReference type="EMBL" id="RWR79558.1"/>
    </source>
</evidence>
<evidence type="ECO:0000256" key="6">
    <source>
        <dbReference type="ARBA" id="ARBA00022723"/>
    </source>
</evidence>
<evidence type="ECO:0000256" key="2">
    <source>
        <dbReference type="ARBA" id="ARBA00004141"/>
    </source>
</evidence>
<dbReference type="Proteomes" id="UP000283530">
    <property type="component" value="Unassembled WGS sequence"/>
</dbReference>
<evidence type="ECO:0000256" key="9">
    <source>
        <dbReference type="ARBA" id="ARBA00023004"/>
    </source>
</evidence>
<comment type="cofactor">
    <cofactor evidence="1">
        <name>heme b</name>
        <dbReference type="ChEBI" id="CHEBI:60344"/>
    </cofactor>
</comment>
<keyword evidence="14" id="KW-1185">Reference proteome</keyword>
<evidence type="ECO:0000256" key="10">
    <source>
        <dbReference type="ARBA" id="ARBA00023136"/>
    </source>
</evidence>
<keyword evidence="7" id="KW-0249">Electron transport</keyword>
<keyword evidence="8 11" id="KW-1133">Transmembrane helix</keyword>
<keyword evidence="3" id="KW-0813">Transport</keyword>
<dbReference type="SMART" id="SM00665">
    <property type="entry name" value="B561"/>
    <property type="match status" value="1"/>
</dbReference>
<dbReference type="CDD" id="cd08766">
    <property type="entry name" value="Cyt_b561_ACYB-1_like"/>
    <property type="match status" value="1"/>
</dbReference>
<keyword evidence="9" id="KW-0408">Iron</keyword>
<feature type="transmembrane region" description="Helical" evidence="11">
    <location>
        <begin position="56"/>
        <end position="77"/>
    </location>
</feature>
<name>A0A3S3MU39_9MAGN</name>
<keyword evidence="4" id="KW-0349">Heme</keyword>
<keyword evidence="6" id="KW-0479">Metal-binding</keyword>
<dbReference type="Gene3D" id="1.20.120.1770">
    <property type="match status" value="1"/>
</dbReference>
<evidence type="ECO:0000259" key="12">
    <source>
        <dbReference type="PROSITE" id="PS50939"/>
    </source>
</evidence>
<evidence type="ECO:0000256" key="4">
    <source>
        <dbReference type="ARBA" id="ARBA00022617"/>
    </source>
</evidence>
<dbReference type="GO" id="GO:0016020">
    <property type="term" value="C:membrane"/>
    <property type="evidence" value="ECO:0007669"/>
    <property type="project" value="UniProtKB-SubCell"/>
</dbReference>
<evidence type="ECO:0000256" key="5">
    <source>
        <dbReference type="ARBA" id="ARBA00022692"/>
    </source>
</evidence>
<feature type="domain" description="Cytochrome b561" evidence="12">
    <location>
        <begin position="17"/>
        <end position="216"/>
    </location>
</feature>